<proteinExistence type="predicted"/>
<protein>
    <submittedName>
        <fullName evidence="1">Uncharacterized protein</fullName>
    </submittedName>
</protein>
<gene>
    <name evidence="1" type="ORF">OCBIM_22010483mg</name>
</gene>
<organism evidence="1">
    <name type="scientific">Octopus bimaculoides</name>
    <name type="common">California two-spotted octopus</name>
    <dbReference type="NCBI Taxonomy" id="37653"/>
    <lineage>
        <taxon>Eukaryota</taxon>
        <taxon>Metazoa</taxon>
        <taxon>Spiralia</taxon>
        <taxon>Lophotrochozoa</taxon>
        <taxon>Mollusca</taxon>
        <taxon>Cephalopoda</taxon>
        <taxon>Coleoidea</taxon>
        <taxon>Octopodiformes</taxon>
        <taxon>Octopoda</taxon>
        <taxon>Incirrata</taxon>
        <taxon>Octopodidae</taxon>
        <taxon>Octopus</taxon>
    </lineage>
</organism>
<name>A0A0L8HQ00_OCTBM</name>
<dbReference type="AlphaFoldDB" id="A0A0L8HQ00"/>
<sequence length="52" mass="5834">MNDKVKCIKCKANYADAEVCKLVDHVTNSAYQCEVIYILSYTSSHAFTISIT</sequence>
<dbReference type="EMBL" id="KQ417681">
    <property type="protein sequence ID" value="KOF90815.1"/>
    <property type="molecule type" value="Genomic_DNA"/>
</dbReference>
<reference evidence="1" key="1">
    <citation type="submission" date="2015-07" db="EMBL/GenBank/DDBJ databases">
        <title>MeaNS - Measles Nucleotide Surveillance Program.</title>
        <authorList>
            <person name="Tran T."/>
            <person name="Druce J."/>
        </authorList>
    </citation>
    <scope>NUCLEOTIDE SEQUENCE</scope>
    <source>
        <strain evidence="1">UCB-OBI-ISO-001</strain>
        <tissue evidence="1">Gonad</tissue>
    </source>
</reference>
<evidence type="ECO:0000313" key="1">
    <source>
        <dbReference type="EMBL" id="KOF90815.1"/>
    </source>
</evidence>
<accession>A0A0L8HQ00</accession>